<dbReference type="RefSeq" id="WP_344376668.1">
    <property type="nucleotide sequence ID" value="NZ_BAAASQ010000014.1"/>
</dbReference>
<comment type="caution">
    <text evidence="1">The sequence shown here is derived from an EMBL/GenBank/DDBJ whole genome shotgun (WGS) entry which is preliminary data.</text>
</comment>
<dbReference type="EMBL" id="JBHSIZ010000041">
    <property type="protein sequence ID" value="MFC4960826.1"/>
    <property type="molecule type" value="Genomic_DNA"/>
</dbReference>
<accession>A0ABV9UYS9</accession>
<keyword evidence="2" id="KW-1185">Reference proteome</keyword>
<evidence type="ECO:0000313" key="2">
    <source>
        <dbReference type="Proteomes" id="UP001595834"/>
    </source>
</evidence>
<organism evidence="1 2">
    <name type="scientific">Streptomyces mauvecolor</name>
    <dbReference type="NCBI Taxonomy" id="58345"/>
    <lineage>
        <taxon>Bacteria</taxon>
        <taxon>Bacillati</taxon>
        <taxon>Actinomycetota</taxon>
        <taxon>Actinomycetes</taxon>
        <taxon>Kitasatosporales</taxon>
        <taxon>Streptomycetaceae</taxon>
        <taxon>Streptomyces</taxon>
    </lineage>
</organism>
<gene>
    <name evidence="1" type="ORF">ACFPFX_31480</name>
</gene>
<evidence type="ECO:0000313" key="1">
    <source>
        <dbReference type="EMBL" id="MFC4960826.1"/>
    </source>
</evidence>
<protein>
    <submittedName>
        <fullName evidence="1">Uncharacterized protein</fullName>
    </submittedName>
</protein>
<sequence>MSGTALDAVLARRLQLGDPGGHMRRALAPFPVPEAVAYVLDRYFVEGGIASGERMRATARLRADRDEIAELLAVLGKFVEAWLAKERHDGPVGVNCLAKIPLATSPALFGAILDGVDHVLVGAGIPGQIPALASRLARAEPVTTLVGVGRGTRKRFRIPAIRGVGSGPTA</sequence>
<proteinExistence type="predicted"/>
<name>A0ABV9UYS9_9ACTN</name>
<reference evidence="2" key="1">
    <citation type="journal article" date="2019" name="Int. J. Syst. Evol. Microbiol.">
        <title>The Global Catalogue of Microorganisms (GCM) 10K type strain sequencing project: providing services to taxonomists for standard genome sequencing and annotation.</title>
        <authorList>
            <consortium name="The Broad Institute Genomics Platform"/>
            <consortium name="The Broad Institute Genome Sequencing Center for Infectious Disease"/>
            <person name="Wu L."/>
            <person name="Ma J."/>
        </authorList>
    </citation>
    <scope>NUCLEOTIDE SEQUENCE [LARGE SCALE GENOMIC DNA]</scope>
    <source>
        <strain evidence="2">CCM 7224</strain>
    </source>
</reference>
<dbReference type="Proteomes" id="UP001595834">
    <property type="component" value="Unassembled WGS sequence"/>
</dbReference>